<dbReference type="GO" id="GO:0006152">
    <property type="term" value="P:purine nucleoside catabolic process"/>
    <property type="evidence" value="ECO:0007669"/>
    <property type="project" value="TreeGrafter"/>
</dbReference>
<dbReference type="SUPFAM" id="SSF53590">
    <property type="entry name" value="Nucleoside hydrolase"/>
    <property type="match status" value="1"/>
</dbReference>
<comment type="similarity">
    <text evidence="1">Belongs to the IUNH family.</text>
</comment>
<dbReference type="InterPro" id="IPR023186">
    <property type="entry name" value="IUNH"/>
</dbReference>
<proteinExistence type="inferred from homology"/>
<dbReference type="InterPro" id="IPR036452">
    <property type="entry name" value="Ribo_hydro-like"/>
</dbReference>
<keyword evidence="3" id="KW-0326">Glycosidase</keyword>
<organism evidence="5 6">
    <name type="scientific">Rhodocollybia butyracea</name>
    <dbReference type="NCBI Taxonomy" id="206335"/>
    <lineage>
        <taxon>Eukaryota</taxon>
        <taxon>Fungi</taxon>
        <taxon>Dikarya</taxon>
        <taxon>Basidiomycota</taxon>
        <taxon>Agaricomycotina</taxon>
        <taxon>Agaricomycetes</taxon>
        <taxon>Agaricomycetidae</taxon>
        <taxon>Agaricales</taxon>
        <taxon>Marasmiineae</taxon>
        <taxon>Omphalotaceae</taxon>
        <taxon>Rhodocollybia</taxon>
    </lineage>
</organism>
<dbReference type="AlphaFoldDB" id="A0A9P5Q2S6"/>
<protein>
    <submittedName>
        <fullName evidence="5">Uridine nucleosidase</fullName>
    </submittedName>
</protein>
<evidence type="ECO:0000256" key="2">
    <source>
        <dbReference type="ARBA" id="ARBA00022801"/>
    </source>
</evidence>
<dbReference type="Proteomes" id="UP000772434">
    <property type="component" value="Unassembled WGS sequence"/>
</dbReference>
<evidence type="ECO:0000256" key="1">
    <source>
        <dbReference type="ARBA" id="ARBA00009176"/>
    </source>
</evidence>
<evidence type="ECO:0000259" key="4">
    <source>
        <dbReference type="Pfam" id="PF01156"/>
    </source>
</evidence>
<accession>A0A9P5Q2S6</accession>
<dbReference type="Gene3D" id="3.90.245.10">
    <property type="entry name" value="Ribonucleoside hydrolase-like"/>
    <property type="match status" value="1"/>
</dbReference>
<comment type="caution">
    <text evidence="5">The sequence shown here is derived from an EMBL/GenBank/DDBJ whole genome shotgun (WGS) entry which is preliminary data.</text>
</comment>
<keyword evidence="6" id="KW-1185">Reference proteome</keyword>
<reference evidence="5" key="1">
    <citation type="submission" date="2020-11" db="EMBL/GenBank/DDBJ databases">
        <authorList>
            <consortium name="DOE Joint Genome Institute"/>
            <person name="Ahrendt S."/>
            <person name="Riley R."/>
            <person name="Andreopoulos W."/>
            <person name="Labutti K."/>
            <person name="Pangilinan J."/>
            <person name="Ruiz-Duenas F.J."/>
            <person name="Barrasa J.M."/>
            <person name="Sanchez-Garcia M."/>
            <person name="Camarero S."/>
            <person name="Miyauchi S."/>
            <person name="Serrano A."/>
            <person name="Linde D."/>
            <person name="Babiker R."/>
            <person name="Drula E."/>
            <person name="Ayuso-Fernandez I."/>
            <person name="Pacheco R."/>
            <person name="Padilla G."/>
            <person name="Ferreira P."/>
            <person name="Barriuso J."/>
            <person name="Kellner H."/>
            <person name="Castanera R."/>
            <person name="Alfaro M."/>
            <person name="Ramirez L."/>
            <person name="Pisabarro A.G."/>
            <person name="Kuo A."/>
            <person name="Tritt A."/>
            <person name="Lipzen A."/>
            <person name="He G."/>
            <person name="Yan M."/>
            <person name="Ng V."/>
            <person name="Cullen D."/>
            <person name="Martin F."/>
            <person name="Rosso M.-N."/>
            <person name="Henrissat B."/>
            <person name="Hibbett D."/>
            <person name="Martinez A.T."/>
            <person name="Grigoriev I.V."/>
        </authorList>
    </citation>
    <scope>NUCLEOTIDE SEQUENCE</scope>
    <source>
        <strain evidence="5">AH 40177</strain>
    </source>
</reference>
<dbReference type="InterPro" id="IPR001910">
    <property type="entry name" value="Inosine/uridine_hydrolase_dom"/>
</dbReference>
<dbReference type="GO" id="GO:0005829">
    <property type="term" value="C:cytosol"/>
    <property type="evidence" value="ECO:0007669"/>
    <property type="project" value="TreeGrafter"/>
</dbReference>
<keyword evidence="2" id="KW-0378">Hydrolase</keyword>
<dbReference type="OrthoDB" id="432381at2759"/>
<sequence>MSETVKSIWLDVDPGHDDATAILLALHLTNIHLLGISTTHGNASSYHTALNAARCLLAFGGAERGIRVYPGASKPLLLPPRYAPSIHGPDGLGGVEGLPRADDPAVLALLAEDEDGKIIRALDGMAKYIRQVWQKGSGKKVTVVSCGPMTNVALFVSVYPDLVDAVEQFVFMGGGVGLGNIAAVAEFNILCDPHASQIVLDAAVPAVMIPLNVTHTAIVTHRIHWMLRSSKPPPEDLQFTTPLPQPSTPLRHTLSTLISFFADAYKSTFGFPGPPLHDPLTIVYVAYPELFKAKRYRVDVELSSTLTRGETVVDVWGYRECDDSWGSSGKNCIVTEALDVEKFFEIFFESVARCDKVSPLNQGVGTLLNA</sequence>
<dbReference type="EMBL" id="JADNRY010000005">
    <property type="protein sequence ID" value="KAF9077061.1"/>
    <property type="molecule type" value="Genomic_DNA"/>
</dbReference>
<evidence type="ECO:0000313" key="5">
    <source>
        <dbReference type="EMBL" id="KAF9077061.1"/>
    </source>
</evidence>
<dbReference type="PANTHER" id="PTHR12304:SF4">
    <property type="entry name" value="URIDINE NUCLEOSIDASE"/>
    <property type="match status" value="1"/>
</dbReference>
<dbReference type="CDD" id="cd02651">
    <property type="entry name" value="nuc_hydro_IU_UC_XIUA"/>
    <property type="match status" value="1"/>
</dbReference>
<evidence type="ECO:0000313" key="6">
    <source>
        <dbReference type="Proteomes" id="UP000772434"/>
    </source>
</evidence>
<dbReference type="PANTHER" id="PTHR12304">
    <property type="entry name" value="INOSINE-URIDINE PREFERRING NUCLEOSIDE HYDROLASE"/>
    <property type="match status" value="1"/>
</dbReference>
<gene>
    <name evidence="5" type="ORF">BDP27DRAFT_714643</name>
</gene>
<dbReference type="GO" id="GO:0008477">
    <property type="term" value="F:purine nucleosidase activity"/>
    <property type="evidence" value="ECO:0007669"/>
    <property type="project" value="TreeGrafter"/>
</dbReference>
<name>A0A9P5Q2S6_9AGAR</name>
<dbReference type="Pfam" id="PF01156">
    <property type="entry name" value="IU_nuc_hydro"/>
    <property type="match status" value="1"/>
</dbReference>
<evidence type="ECO:0000256" key="3">
    <source>
        <dbReference type="ARBA" id="ARBA00023295"/>
    </source>
</evidence>
<feature type="domain" description="Inosine/uridine-preferring nucleoside hydrolase" evidence="4">
    <location>
        <begin position="8"/>
        <end position="345"/>
    </location>
</feature>